<evidence type="ECO:0000256" key="1">
    <source>
        <dbReference type="ARBA" id="ARBA00001933"/>
    </source>
</evidence>
<feature type="non-terminal residue" evidence="7">
    <location>
        <position position="197"/>
    </location>
</feature>
<organism evidence="7">
    <name type="scientific">human gut metagenome</name>
    <dbReference type="NCBI Taxonomy" id="408170"/>
    <lineage>
        <taxon>unclassified sequences</taxon>
        <taxon>metagenomes</taxon>
        <taxon>organismal metagenomes</taxon>
    </lineage>
</organism>
<comment type="similarity">
    <text evidence="2">Belongs to the glycogen phosphorylase family.</text>
</comment>
<dbReference type="EC" id="2.4.1.1" evidence="7"/>
<evidence type="ECO:0000313" key="7">
    <source>
        <dbReference type="EMBL" id="EKC72785.1"/>
    </source>
</evidence>
<evidence type="ECO:0000256" key="6">
    <source>
        <dbReference type="ARBA" id="ARBA00023277"/>
    </source>
</evidence>
<keyword evidence="5" id="KW-0663">Pyridoxal phosphate</keyword>
<evidence type="ECO:0000256" key="5">
    <source>
        <dbReference type="ARBA" id="ARBA00022898"/>
    </source>
</evidence>
<comment type="cofactor">
    <cofactor evidence="1">
        <name>pyridoxal 5'-phosphate</name>
        <dbReference type="ChEBI" id="CHEBI:597326"/>
    </cofactor>
</comment>
<keyword evidence="6" id="KW-0119">Carbohydrate metabolism</keyword>
<dbReference type="FunFam" id="3.40.50.2000:FF:000153">
    <property type="entry name" value="Alpha-1,4 glucan phosphorylase"/>
    <property type="match status" value="1"/>
</dbReference>
<dbReference type="Pfam" id="PF00343">
    <property type="entry name" value="Phosphorylase"/>
    <property type="match status" value="1"/>
</dbReference>
<accession>K1U310</accession>
<feature type="non-terminal residue" evidence="7">
    <location>
        <position position="1"/>
    </location>
</feature>
<protein>
    <submittedName>
        <fullName evidence="7">Glycosyl transferase, family 35</fullName>
        <ecNumber evidence="7">2.4.1.1</ecNumber>
    </submittedName>
</protein>
<proteinExistence type="inferred from homology"/>
<dbReference type="AlphaFoldDB" id="K1U310"/>
<dbReference type="PANTHER" id="PTHR11468:SF3">
    <property type="entry name" value="GLYCOGEN PHOSPHORYLASE, LIVER FORM"/>
    <property type="match status" value="1"/>
</dbReference>
<name>K1U310_9ZZZZ</name>
<dbReference type="InterPro" id="IPR000811">
    <property type="entry name" value="Glyco_trans_35"/>
</dbReference>
<dbReference type="SUPFAM" id="SSF53756">
    <property type="entry name" value="UDP-Glycosyltransferase/glycogen phosphorylase"/>
    <property type="match status" value="1"/>
</dbReference>
<dbReference type="GO" id="GO:0008184">
    <property type="term" value="F:glycogen phosphorylase activity"/>
    <property type="evidence" value="ECO:0007669"/>
    <property type="project" value="InterPro"/>
</dbReference>
<dbReference type="GO" id="GO:0005737">
    <property type="term" value="C:cytoplasm"/>
    <property type="evidence" value="ECO:0007669"/>
    <property type="project" value="TreeGrafter"/>
</dbReference>
<evidence type="ECO:0000256" key="4">
    <source>
        <dbReference type="ARBA" id="ARBA00022679"/>
    </source>
</evidence>
<keyword evidence="3 7" id="KW-0328">Glycosyltransferase</keyword>
<dbReference type="EMBL" id="AJWY01004295">
    <property type="protein sequence ID" value="EKC72785.1"/>
    <property type="molecule type" value="Genomic_DNA"/>
</dbReference>
<dbReference type="PANTHER" id="PTHR11468">
    <property type="entry name" value="GLYCOGEN PHOSPHORYLASE"/>
    <property type="match status" value="1"/>
</dbReference>
<gene>
    <name evidence="7" type="ORF">LEA_06559</name>
</gene>
<dbReference type="GO" id="GO:0030170">
    <property type="term" value="F:pyridoxal phosphate binding"/>
    <property type="evidence" value="ECO:0007669"/>
    <property type="project" value="TreeGrafter"/>
</dbReference>
<reference evidence="7" key="1">
    <citation type="journal article" date="2013" name="Environ. Microbiol.">
        <title>Microbiota from the distal guts of lean and obese adolescents exhibit partial functional redundancy besides clear differences in community structure.</title>
        <authorList>
            <person name="Ferrer M."/>
            <person name="Ruiz A."/>
            <person name="Lanza F."/>
            <person name="Haange S.B."/>
            <person name="Oberbach A."/>
            <person name="Till H."/>
            <person name="Bargiela R."/>
            <person name="Campoy C."/>
            <person name="Segura M.T."/>
            <person name="Richter M."/>
            <person name="von Bergen M."/>
            <person name="Seifert J."/>
            <person name="Suarez A."/>
        </authorList>
    </citation>
    <scope>NUCLEOTIDE SEQUENCE</scope>
</reference>
<comment type="caution">
    <text evidence="7">The sequence shown here is derived from an EMBL/GenBank/DDBJ whole genome shotgun (WGS) entry which is preliminary data.</text>
</comment>
<dbReference type="Gene3D" id="3.40.50.2000">
    <property type="entry name" value="Glycogen Phosphorylase B"/>
    <property type="match status" value="1"/>
</dbReference>
<sequence>GGLGRLAACFMDSLASLDLPAMGCSIRYEYGLFRQKIVDGQQVELPDYWLGNGNVWEMPVMEDACEVHFNGHVEMGNENGRTVFRHVGYNTVEAVPYDMPLVGYDTSTVNSLRLWSARAPKRIDLSDFNHGHYVQASEEKELAEAISNILYPEDNHYEGKLLRLKQQYFFTSATLQYILKDFKKLNGTNWSKLPEKV</sequence>
<evidence type="ECO:0000256" key="2">
    <source>
        <dbReference type="ARBA" id="ARBA00006047"/>
    </source>
</evidence>
<dbReference type="GO" id="GO:0005980">
    <property type="term" value="P:glycogen catabolic process"/>
    <property type="evidence" value="ECO:0007669"/>
    <property type="project" value="TreeGrafter"/>
</dbReference>
<keyword evidence="4 7" id="KW-0808">Transferase</keyword>
<evidence type="ECO:0000256" key="3">
    <source>
        <dbReference type="ARBA" id="ARBA00022676"/>
    </source>
</evidence>